<feature type="domain" description="ABC transporter" evidence="4">
    <location>
        <begin position="8"/>
        <end position="243"/>
    </location>
</feature>
<name>A0A918YXB4_9GAMM</name>
<reference evidence="5" key="1">
    <citation type="journal article" date="2014" name="Int. J. Syst. Evol. Microbiol.">
        <title>Complete genome sequence of Corynebacterium casei LMG S-19264T (=DSM 44701T), isolated from a smear-ripened cheese.</title>
        <authorList>
            <consortium name="US DOE Joint Genome Institute (JGI-PGF)"/>
            <person name="Walter F."/>
            <person name="Albersmeier A."/>
            <person name="Kalinowski J."/>
            <person name="Ruckert C."/>
        </authorList>
    </citation>
    <scope>NUCLEOTIDE SEQUENCE</scope>
    <source>
        <strain evidence="5">KCTC 32020</strain>
    </source>
</reference>
<evidence type="ECO:0000313" key="5">
    <source>
        <dbReference type="EMBL" id="GHE27068.1"/>
    </source>
</evidence>
<dbReference type="InterPro" id="IPR027417">
    <property type="entry name" value="P-loop_NTPase"/>
</dbReference>
<accession>A0A918YXB4</accession>
<dbReference type="RefSeq" id="WP_146472137.1">
    <property type="nucleotide sequence ID" value="NZ_BNCF01000002.1"/>
</dbReference>
<evidence type="ECO:0000256" key="1">
    <source>
        <dbReference type="ARBA" id="ARBA00022448"/>
    </source>
</evidence>
<dbReference type="GO" id="GO:0005524">
    <property type="term" value="F:ATP binding"/>
    <property type="evidence" value="ECO:0007669"/>
    <property type="project" value="UniProtKB-KW"/>
</dbReference>
<evidence type="ECO:0000256" key="2">
    <source>
        <dbReference type="ARBA" id="ARBA00022741"/>
    </source>
</evidence>
<dbReference type="InterPro" id="IPR003593">
    <property type="entry name" value="AAA+_ATPase"/>
</dbReference>
<dbReference type="SMART" id="SM00382">
    <property type="entry name" value="AAA"/>
    <property type="match status" value="1"/>
</dbReference>
<keyword evidence="3 5" id="KW-0067">ATP-binding</keyword>
<reference evidence="5" key="2">
    <citation type="submission" date="2020-09" db="EMBL/GenBank/DDBJ databases">
        <authorList>
            <person name="Sun Q."/>
            <person name="Kim S."/>
        </authorList>
    </citation>
    <scope>NUCLEOTIDE SEQUENCE</scope>
    <source>
        <strain evidence="5">KCTC 32020</strain>
    </source>
</reference>
<keyword evidence="6" id="KW-1185">Reference proteome</keyword>
<dbReference type="GO" id="GO:0016887">
    <property type="term" value="F:ATP hydrolysis activity"/>
    <property type="evidence" value="ECO:0007669"/>
    <property type="project" value="InterPro"/>
</dbReference>
<organism evidence="5 6">
    <name type="scientific">Vulcaniibacterium thermophilum</name>
    <dbReference type="NCBI Taxonomy" id="1169913"/>
    <lineage>
        <taxon>Bacteria</taxon>
        <taxon>Pseudomonadati</taxon>
        <taxon>Pseudomonadota</taxon>
        <taxon>Gammaproteobacteria</taxon>
        <taxon>Lysobacterales</taxon>
        <taxon>Lysobacteraceae</taxon>
        <taxon>Vulcaniibacterium</taxon>
    </lineage>
</organism>
<dbReference type="AlphaFoldDB" id="A0A918YXB4"/>
<dbReference type="Pfam" id="PF00005">
    <property type="entry name" value="ABC_tran"/>
    <property type="match status" value="1"/>
</dbReference>
<proteinExistence type="predicted"/>
<dbReference type="SUPFAM" id="SSF52540">
    <property type="entry name" value="P-loop containing nucleoside triphosphate hydrolases"/>
    <property type="match status" value="1"/>
</dbReference>
<keyword evidence="1" id="KW-0813">Transport</keyword>
<keyword evidence="2" id="KW-0547">Nucleotide-binding</keyword>
<dbReference type="PROSITE" id="PS50893">
    <property type="entry name" value="ABC_TRANSPORTER_2"/>
    <property type="match status" value="1"/>
</dbReference>
<gene>
    <name evidence="5" type="primary">yrbF</name>
    <name evidence="5" type="ORF">GCM10007167_05400</name>
</gene>
<evidence type="ECO:0000259" key="4">
    <source>
        <dbReference type="PROSITE" id="PS50893"/>
    </source>
</evidence>
<dbReference type="PANTHER" id="PTHR43023:SF6">
    <property type="entry name" value="INTERMEMBRANE PHOSPHOLIPID TRANSPORT SYSTEM ATP-BINDING PROTEIN MLAF"/>
    <property type="match status" value="1"/>
</dbReference>
<comment type="caution">
    <text evidence="5">The sequence shown here is derived from an EMBL/GenBank/DDBJ whole genome shotgun (WGS) entry which is preliminary data.</text>
</comment>
<evidence type="ECO:0000313" key="6">
    <source>
        <dbReference type="Proteomes" id="UP000636453"/>
    </source>
</evidence>
<dbReference type="PANTHER" id="PTHR43023">
    <property type="entry name" value="PROTEIN TRIGALACTOSYLDIACYLGLYCEROL 3, CHLOROPLASTIC"/>
    <property type="match status" value="1"/>
</dbReference>
<evidence type="ECO:0000256" key="3">
    <source>
        <dbReference type="ARBA" id="ARBA00022840"/>
    </source>
</evidence>
<protein>
    <submittedName>
        <fullName evidence="5">ABC transporter ATP-binding protein</fullName>
    </submittedName>
</protein>
<dbReference type="InterPro" id="IPR003439">
    <property type="entry name" value="ABC_transporter-like_ATP-bd"/>
</dbReference>
<dbReference type="PROSITE" id="PS00211">
    <property type="entry name" value="ABC_TRANSPORTER_1"/>
    <property type="match status" value="1"/>
</dbReference>
<dbReference type="Gene3D" id="3.40.50.300">
    <property type="entry name" value="P-loop containing nucleotide triphosphate hydrolases"/>
    <property type="match status" value="1"/>
</dbReference>
<dbReference type="Proteomes" id="UP000636453">
    <property type="component" value="Unassembled WGS sequence"/>
</dbReference>
<sequence>MTASAPIVRLSGVRLDRGGRTILRGLDLDVPKGAIVAVLGPSGSGKSTLLAAITGELEPAAGTVEVFGQPVPRERRALLSLRKGIGVLLQGNGLLTDLTAAENVALPLRAHTDLPEPVIARLVRMKLHAVGLRAAADLYPRELSGGMARRVALARALALDPPLMVYDEPLTGLDPIASGVIMALIRRLNDTLGLTSIVVSHHVHETLPVADHALVIANGRIVFAGTPSELETSHDPFVRQFLRGEPDGPIAFDAAARTEAA</sequence>
<dbReference type="EMBL" id="BNCF01000002">
    <property type="protein sequence ID" value="GHE27068.1"/>
    <property type="molecule type" value="Genomic_DNA"/>
</dbReference>
<dbReference type="CDD" id="cd03261">
    <property type="entry name" value="ABC_Org_Solvent_Resistant"/>
    <property type="match status" value="1"/>
</dbReference>
<dbReference type="OrthoDB" id="9802264at2"/>
<dbReference type="InterPro" id="IPR017871">
    <property type="entry name" value="ABC_transporter-like_CS"/>
</dbReference>